<evidence type="ECO:0000256" key="4">
    <source>
        <dbReference type="ARBA" id="ARBA00022729"/>
    </source>
</evidence>
<feature type="domain" description="EGF-like" evidence="10">
    <location>
        <begin position="1042"/>
        <end position="1078"/>
    </location>
</feature>
<dbReference type="InterPro" id="IPR001881">
    <property type="entry name" value="EGF-like_Ca-bd_dom"/>
</dbReference>
<feature type="disulfide bond" evidence="8">
    <location>
        <begin position="913"/>
        <end position="922"/>
    </location>
</feature>
<feature type="domain" description="MAM" evidence="11">
    <location>
        <begin position="791"/>
        <end position="876"/>
    </location>
</feature>
<dbReference type="PROSITE" id="PS00022">
    <property type="entry name" value="EGF_1"/>
    <property type="match status" value="7"/>
</dbReference>
<feature type="disulfide bond" evidence="9">
    <location>
        <begin position="1140"/>
        <end position="1201"/>
    </location>
</feature>
<comment type="subcellular location">
    <subcellularLocation>
        <location evidence="1">Secreted</location>
    </subcellularLocation>
</comment>
<dbReference type="KEGG" id="tad:TRIADDRAFT_53242"/>
<feature type="disulfide bond" evidence="9">
    <location>
        <begin position="215"/>
        <end position="225"/>
    </location>
</feature>
<dbReference type="PROSITE" id="PS50026">
    <property type="entry name" value="EGF_3"/>
    <property type="match status" value="7"/>
</dbReference>
<feature type="disulfide bond" evidence="8">
    <location>
        <begin position="282"/>
        <end position="291"/>
    </location>
</feature>
<feature type="disulfide bond" evidence="9">
    <location>
        <begin position="69"/>
        <end position="130"/>
    </location>
</feature>
<dbReference type="FunFam" id="3.10.250.10:FF:000006">
    <property type="entry name" value="neurotrypsin isoform X2"/>
    <property type="match status" value="2"/>
</dbReference>
<dbReference type="CTD" id="6750546"/>
<protein>
    <recommendedName>
        <fullName evidence="15">Deleted in malignant brain tumors 1 protein</fullName>
    </recommendedName>
</protein>
<dbReference type="RefSeq" id="XP_002109331.1">
    <property type="nucleotide sequence ID" value="XM_002109295.1"/>
</dbReference>
<feature type="domain" description="EGF-like" evidence="10">
    <location>
        <begin position="1280"/>
        <end position="1316"/>
    </location>
</feature>
<comment type="caution">
    <text evidence="9">Lacks conserved residue(s) required for the propagation of feature annotation.</text>
</comment>
<feature type="domain" description="SRCR" evidence="12">
    <location>
        <begin position="406"/>
        <end position="504"/>
    </location>
</feature>
<evidence type="ECO:0000256" key="2">
    <source>
        <dbReference type="ARBA" id="ARBA00009738"/>
    </source>
</evidence>
<dbReference type="PROSITE" id="PS50060">
    <property type="entry name" value="MAM_2"/>
    <property type="match status" value="3"/>
</dbReference>
<keyword evidence="14" id="KW-1185">Reference proteome</keyword>
<dbReference type="InterPro" id="IPR036772">
    <property type="entry name" value="SRCR-like_dom_sf"/>
</dbReference>
<evidence type="ECO:0000259" key="11">
    <source>
        <dbReference type="PROSITE" id="PS50060"/>
    </source>
</evidence>
<evidence type="ECO:0000256" key="3">
    <source>
        <dbReference type="ARBA" id="ARBA00022525"/>
    </source>
</evidence>
<feature type="domain" description="SRCR" evidence="12">
    <location>
        <begin position="675"/>
        <end position="774"/>
    </location>
</feature>
<keyword evidence="7" id="KW-0325">Glycoprotein</keyword>
<dbReference type="SUPFAM" id="SSF49899">
    <property type="entry name" value="Concanavalin A-like lectins/glucanases"/>
    <property type="match status" value="3"/>
</dbReference>
<dbReference type="SMART" id="SM00179">
    <property type="entry name" value="EGF_CA"/>
    <property type="match status" value="7"/>
</dbReference>
<feature type="disulfide bond" evidence="9">
    <location>
        <begin position="368"/>
        <end position="378"/>
    </location>
</feature>
<evidence type="ECO:0000313" key="13">
    <source>
        <dbReference type="EMBL" id="EDV27497.1"/>
    </source>
</evidence>
<feature type="disulfide bond" evidence="9">
    <location>
        <begin position="324"/>
        <end position="388"/>
    </location>
</feature>
<feature type="domain" description="SRCR" evidence="12">
    <location>
        <begin position="941"/>
        <end position="1041"/>
    </location>
</feature>
<proteinExistence type="inferred from homology"/>
<dbReference type="PROSITE" id="PS00010">
    <property type="entry name" value="ASX_HYDROXYL"/>
    <property type="match status" value="1"/>
</dbReference>
<dbReference type="SMART" id="SM00202">
    <property type="entry name" value="SR"/>
    <property type="match status" value="7"/>
</dbReference>
<feature type="domain" description="EGF-like" evidence="10">
    <location>
        <begin position="517"/>
        <end position="554"/>
    </location>
</feature>
<feature type="disulfide bond" evidence="9">
    <location>
        <begin position="743"/>
        <end position="753"/>
    </location>
</feature>
<feature type="domain" description="EGF-like" evidence="10">
    <location>
        <begin position="887"/>
        <end position="923"/>
    </location>
</feature>
<dbReference type="STRING" id="10228.B3RNP7"/>
<dbReference type="SUPFAM" id="SSF57196">
    <property type="entry name" value="EGF/Laminin"/>
    <property type="match status" value="7"/>
</dbReference>
<evidence type="ECO:0000256" key="5">
    <source>
        <dbReference type="ARBA" id="ARBA00022737"/>
    </source>
</evidence>
<feature type="domain" description="SRCR" evidence="12">
    <location>
        <begin position="31"/>
        <end position="131"/>
    </location>
</feature>
<dbReference type="OrthoDB" id="536948at2759"/>
<dbReference type="SMART" id="SM00181">
    <property type="entry name" value="EGF"/>
    <property type="match status" value="7"/>
</dbReference>
<evidence type="ECO:0000256" key="8">
    <source>
        <dbReference type="PROSITE-ProRule" id="PRU00076"/>
    </source>
</evidence>
<dbReference type="InterPro" id="IPR000742">
    <property type="entry name" value="EGF"/>
</dbReference>
<dbReference type="GO" id="GO:0016020">
    <property type="term" value="C:membrane"/>
    <property type="evidence" value="ECO:0007669"/>
    <property type="project" value="InterPro"/>
</dbReference>
<feature type="domain" description="SRCR" evidence="12">
    <location>
        <begin position="1102"/>
        <end position="1202"/>
    </location>
</feature>
<dbReference type="PROSITE" id="PS00420">
    <property type="entry name" value="SRCR_1"/>
    <property type="match status" value="7"/>
</dbReference>
<feature type="domain" description="SRCR" evidence="12">
    <location>
        <begin position="146"/>
        <end position="246"/>
    </location>
</feature>
<dbReference type="InParanoid" id="B3RNP7"/>
<feature type="domain" description="EGF-like" evidence="10">
    <location>
        <begin position="256"/>
        <end position="292"/>
    </location>
</feature>
<dbReference type="CDD" id="cd00054">
    <property type="entry name" value="EGF_CA"/>
    <property type="match status" value="6"/>
</dbReference>
<dbReference type="InterPro" id="IPR000998">
    <property type="entry name" value="MAM_dom"/>
</dbReference>
<feature type="disulfide bond" evidence="9">
    <location>
        <begin position="712"/>
        <end position="773"/>
    </location>
</feature>
<gene>
    <name evidence="13" type="ORF">TRIADDRAFT_53242</name>
</gene>
<dbReference type="PRINTS" id="PR00258">
    <property type="entry name" value="SPERACTRCPTR"/>
</dbReference>
<dbReference type="GO" id="GO:0005509">
    <property type="term" value="F:calcium ion binding"/>
    <property type="evidence" value="ECO:0007669"/>
    <property type="project" value="InterPro"/>
</dbReference>
<dbReference type="FunFam" id="3.10.250.10:FF:000026">
    <property type="entry name" value="Tequila, isoform D"/>
    <property type="match status" value="2"/>
</dbReference>
<feature type="domain" description="MAM" evidence="11">
    <location>
        <begin position="1394"/>
        <end position="1546"/>
    </location>
</feature>
<dbReference type="CDD" id="cd06263">
    <property type="entry name" value="MAM"/>
    <property type="match status" value="2"/>
</dbReference>
<dbReference type="PANTHER" id="PTHR48071">
    <property type="entry name" value="SRCR DOMAIN-CONTAINING PROTEIN"/>
    <property type="match status" value="1"/>
</dbReference>
<dbReference type="Gene3D" id="2.60.120.200">
    <property type="match status" value="3"/>
</dbReference>
<evidence type="ECO:0000259" key="10">
    <source>
        <dbReference type="PROSITE" id="PS50026"/>
    </source>
</evidence>
<evidence type="ECO:0000256" key="7">
    <source>
        <dbReference type="ARBA" id="ARBA00023180"/>
    </source>
</evidence>
<name>B3RNP7_TRIAD</name>
<dbReference type="Pfam" id="PF00629">
    <property type="entry name" value="MAM"/>
    <property type="match status" value="3"/>
</dbReference>
<dbReference type="FunFam" id="3.10.250.10:FF:000001">
    <property type="entry name" value="Lysyl oxidase 4 isoform X1"/>
    <property type="match status" value="2"/>
</dbReference>
<evidence type="ECO:0000256" key="1">
    <source>
        <dbReference type="ARBA" id="ARBA00004613"/>
    </source>
</evidence>
<reference evidence="13 14" key="1">
    <citation type="journal article" date="2008" name="Nature">
        <title>The Trichoplax genome and the nature of placozoans.</title>
        <authorList>
            <person name="Srivastava M."/>
            <person name="Begovic E."/>
            <person name="Chapman J."/>
            <person name="Putnam N.H."/>
            <person name="Hellsten U."/>
            <person name="Kawashima T."/>
            <person name="Kuo A."/>
            <person name="Mitros T."/>
            <person name="Salamov A."/>
            <person name="Carpenter M.L."/>
            <person name="Signorovitch A.Y."/>
            <person name="Moreno M.A."/>
            <person name="Kamm K."/>
            <person name="Grimwood J."/>
            <person name="Schmutz J."/>
            <person name="Shapiro H."/>
            <person name="Grigoriev I.V."/>
            <person name="Buss L.W."/>
            <person name="Schierwater B."/>
            <person name="Dellaporta S.L."/>
            <person name="Rokhsar D.S."/>
        </authorList>
    </citation>
    <scope>NUCLEOTIDE SEQUENCE [LARGE SCALE GENOMIC DNA]</scope>
    <source>
        <strain evidence="13 14">Grell-BS-1999</strain>
    </source>
</reference>
<feature type="disulfide bond" evidence="8">
    <location>
        <begin position="1230"/>
        <end position="1239"/>
    </location>
</feature>
<dbReference type="PhylomeDB" id="B3RNP7"/>
<keyword evidence="4" id="KW-0732">Signal</keyword>
<keyword evidence="8" id="KW-0245">EGF-like domain</keyword>
<feature type="domain" description="EGF-like" evidence="10">
    <location>
        <begin position="1242"/>
        <end position="1278"/>
    </location>
</feature>
<dbReference type="SMART" id="SM00137">
    <property type="entry name" value="MAM"/>
    <property type="match status" value="1"/>
</dbReference>
<dbReference type="Proteomes" id="UP000009022">
    <property type="component" value="Unassembled WGS sequence"/>
</dbReference>
<feature type="disulfide bond" evidence="9">
    <location>
        <begin position="979"/>
        <end position="1040"/>
    </location>
</feature>
<feature type="disulfide bond" evidence="9">
    <location>
        <begin position="473"/>
        <end position="483"/>
    </location>
</feature>
<dbReference type="SUPFAM" id="SSF56487">
    <property type="entry name" value="SRCR-like"/>
    <property type="match status" value="7"/>
</dbReference>
<feature type="domain" description="EGF-like" evidence="10">
    <location>
        <begin position="1204"/>
        <end position="1240"/>
    </location>
</feature>
<dbReference type="PROSITE" id="PS50287">
    <property type="entry name" value="SRCR_2"/>
    <property type="match status" value="7"/>
</dbReference>
<sequence>MDWPLKIQKGLAYLAINQAMFQVKATVCGQVRLVGGNTPNQGRVEVYYQGTWGSVCDDYFNISTANVVCRQLGYSSAQAARCCAAYGQSAGPILLDDVFCNGDESSITQCQHNSWYRNDCAHSEDVGVVCTIESNWDPFQSNSFAIRLAGGRLPHEGRLEVRHKGQWGTVCDDYFNRVTADVACRQLGYTGAVNVGCCAVFGPGSGPIWLDDVKCQGHESSLDQCSHRPFAYTNCGHGEDVSITCNPPTPPRNLTGNSSCSSVRCYNGGSCLSHNNTYMCVCSGNYYGNNCQYAGRFDLRLVNGPNYASGRVEVLYQGTWGTVCDDNFGSIDAGVVCKELGFMYAVSSYNSGYFGTGKGPIWLDDVACRGNEQTIANCSHRGWGNHNCGHHEDVGVVCRDVNYVPARLVGGSGHDSGRLEVFYKGVWGTVCDDGFSMTNADVVCQQLGFVSAISYSNGQNSGQGVIWLDDVYCNGSESNLAACRHNYWGHHNCNHREDVNLRCFAGATPIPEGPTHDYDPCSSNPCYNNGVCYVNFNNTYTCYCNSNYTGNRCQYSGCYIYTEVSYPRIKGDKFVIESNAIYINQPFCFGFWYNMNGDTIGQLQVEDINNHIVTISGNRGDVWYQYRTTLQPGTHKVAYILIVKIHFIGVAGSSFTGDIAIDDVSATLGHCENEIRLVNGDSTSGRLEIYRNGIWGTVCDDHFDMTDAFVACRQLGFLSAVRYYCCGHFGYGSGAILLDDLHCQGNESSLSQCSHRGWGSHNCGHSEDVGVQCSNDTNPTTPPSSDYLRQLNCNFEYDFCYWRKPNGNSSLAWTRHRGQTPSFNTGPTYDHTYGNSSGYYIYTETSSPTANDDEFILESPSMYSASPFCFSFWYNLNDQNPTTSTPAYNPCSSGPCYNNGTCYNNNGSYACACEGNYYGYRCQYLASTTNAPTASGTEGQIRLVNGNGYSSGRVEIYHNGVWGTVCDDNFGISNAIVICRQLGFSSAANYSCCAQYGQGSGTIWLDNVSCSGSESSISSCNHNSWGSHNCGHSEDVGVACINVDPCSSNPCFNSGSCSIVNNTYSCYCNGNYYGNRCQYYHNPTTASTTAPATTQTGTEGQIRLVNGNGYSSGRVEIYHNGVWGTVCDDNFGISNAIVICRQLGFSSAANYSCCAQYGQGSGTIWLDNVSCSGSESSISSCNHNSWGSHNCGHSEDVGVACINASNPCSSYPCYNGGSCSSYNGTYYCSCSGNYYGNRCQYASNPCSSYPCYNGGSCSSYNGTYYCSCSGNYYGSRCQYASNPCSSYPCYNGGSCSSYNGTYYCSCSGNYYGSRCQYASASAPPTKLVIHAPQTLAIMVDHVHPITAHIIARVMEIITEVVVNTNFIDFKFIADLRYQMNLIPLYVTLFNLLALNCTFDYGVCDWITNHFNYTDWVRNQGSTSSYDTGPTGDHTSGSGFYMYTETSSPREPGDRYLIESRPFTTSQAFCFTFWYNMYGNAMGTLQLRDYGSVLLSFTGNQGTSWHKATVTIGQGSHLLQFLGIRGSDYTSDMAIDDTSAKPGVCGVAKDFDRTVYFDREKNFRVIWRYCLELEVITFFFSGVDDADIDFQEEQDLDRIMQDLD</sequence>
<dbReference type="OMA" id="SIKECKH"/>
<feature type="disulfide bond" evidence="9">
    <location>
        <begin position="966"/>
        <end position="1030"/>
    </location>
</feature>
<feature type="disulfide bond" evidence="9">
    <location>
        <begin position="1171"/>
        <end position="1181"/>
    </location>
</feature>
<dbReference type="EMBL" id="DS985242">
    <property type="protein sequence ID" value="EDV27497.1"/>
    <property type="molecule type" value="Genomic_DNA"/>
</dbReference>
<feature type="domain" description="MAM" evidence="11">
    <location>
        <begin position="550"/>
        <end position="673"/>
    </location>
</feature>
<dbReference type="Gene3D" id="3.10.250.10">
    <property type="entry name" value="SRCR-like domain"/>
    <property type="match status" value="7"/>
</dbReference>
<feature type="disulfide bond" evidence="8">
    <location>
        <begin position="1306"/>
        <end position="1315"/>
    </location>
</feature>
<accession>B3RNP7</accession>
<keyword evidence="3" id="KW-0964">Secreted</keyword>
<feature type="disulfide bond" evidence="8">
    <location>
        <begin position="1068"/>
        <end position="1077"/>
    </location>
</feature>
<dbReference type="FunFam" id="3.10.250.10:FF:000005">
    <property type="entry name" value="Neurotrypsin isoform A"/>
    <property type="match status" value="1"/>
</dbReference>
<dbReference type="InterPro" id="IPR001190">
    <property type="entry name" value="SRCR"/>
</dbReference>
<keyword evidence="5" id="KW-0677">Repeat</keyword>
<feature type="disulfide bond" evidence="9">
    <location>
        <begin position="1127"/>
        <end position="1191"/>
    </location>
</feature>
<feature type="disulfide bond" evidence="9">
    <location>
        <begin position="171"/>
        <end position="235"/>
    </location>
</feature>
<feature type="disulfide bond" evidence="9">
    <location>
        <begin position="699"/>
        <end position="763"/>
    </location>
</feature>
<dbReference type="PANTHER" id="PTHR48071:SF18">
    <property type="entry name" value="DELETED IN MALIGNANT BRAIN TUMORS 1 PROTEIN-RELATED"/>
    <property type="match status" value="1"/>
</dbReference>
<feature type="disulfide bond" evidence="8">
    <location>
        <begin position="544"/>
        <end position="553"/>
    </location>
</feature>
<organism evidence="13 14">
    <name type="scientific">Trichoplax adhaerens</name>
    <name type="common">Trichoplax reptans</name>
    <dbReference type="NCBI Taxonomy" id="10228"/>
    <lineage>
        <taxon>Eukaryota</taxon>
        <taxon>Metazoa</taxon>
        <taxon>Placozoa</taxon>
        <taxon>Uniplacotomia</taxon>
        <taxon>Trichoplacea</taxon>
        <taxon>Trichoplacidae</taxon>
        <taxon>Trichoplax</taxon>
    </lineage>
</organism>
<feature type="disulfide bond" evidence="9">
    <location>
        <begin position="100"/>
        <end position="110"/>
    </location>
</feature>
<feature type="disulfide bond" evidence="9">
    <location>
        <begin position="1010"/>
        <end position="1020"/>
    </location>
</feature>
<comment type="similarity">
    <text evidence="2">Belongs to the nephronectin family.</text>
</comment>
<dbReference type="GeneID" id="6750546"/>
<evidence type="ECO:0000256" key="6">
    <source>
        <dbReference type="ARBA" id="ARBA00023157"/>
    </source>
</evidence>
<feature type="disulfide bond" evidence="9">
    <location>
        <begin position="184"/>
        <end position="245"/>
    </location>
</feature>
<evidence type="ECO:0008006" key="15">
    <source>
        <dbReference type="Google" id="ProtNLM"/>
    </source>
</evidence>
<dbReference type="eggNOG" id="KOG1217">
    <property type="taxonomic scope" value="Eukaryota"/>
</dbReference>
<dbReference type="HOGENOM" id="CLU_244194_0_0_1"/>
<feature type="disulfide bond" evidence="9">
    <location>
        <begin position="56"/>
        <end position="120"/>
    </location>
</feature>
<evidence type="ECO:0000256" key="9">
    <source>
        <dbReference type="PROSITE-ProRule" id="PRU00196"/>
    </source>
</evidence>
<keyword evidence="6 9" id="KW-1015">Disulfide bond</keyword>
<evidence type="ECO:0000259" key="12">
    <source>
        <dbReference type="PROSITE" id="PS50287"/>
    </source>
</evidence>
<dbReference type="Gene3D" id="2.10.25.10">
    <property type="entry name" value="Laminin"/>
    <property type="match status" value="6"/>
</dbReference>
<dbReference type="GO" id="GO:0005576">
    <property type="term" value="C:extracellular region"/>
    <property type="evidence" value="ECO:0007669"/>
    <property type="project" value="UniProtKB-SubCell"/>
</dbReference>
<feature type="disulfide bond" evidence="8">
    <location>
        <begin position="1268"/>
        <end position="1277"/>
    </location>
</feature>
<dbReference type="InterPro" id="IPR013320">
    <property type="entry name" value="ConA-like_dom_sf"/>
</dbReference>
<dbReference type="Pfam" id="PF00530">
    <property type="entry name" value="SRCR"/>
    <property type="match status" value="7"/>
</dbReference>
<feature type="domain" description="SRCR" evidence="12">
    <location>
        <begin position="299"/>
        <end position="399"/>
    </location>
</feature>
<evidence type="ECO:0000313" key="14">
    <source>
        <dbReference type="Proteomes" id="UP000009022"/>
    </source>
</evidence>
<dbReference type="InterPro" id="IPR000152">
    <property type="entry name" value="EGF-type_Asp/Asn_hydroxyl_site"/>
</dbReference>
<feature type="disulfide bond" evidence="9">
    <location>
        <begin position="337"/>
        <end position="398"/>
    </location>
</feature>